<evidence type="ECO:0000256" key="1">
    <source>
        <dbReference type="SAM" id="Phobius"/>
    </source>
</evidence>
<dbReference type="Proteomes" id="UP001056766">
    <property type="component" value="Unassembled WGS sequence"/>
</dbReference>
<feature type="transmembrane region" description="Helical" evidence="1">
    <location>
        <begin position="6"/>
        <end position="29"/>
    </location>
</feature>
<evidence type="ECO:0000313" key="2">
    <source>
        <dbReference type="EMBL" id="MCM1987566.1"/>
    </source>
</evidence>
<gene>
    <name evidence="2" type="ORF">KDK67_11355</name>
</gene>
<proteinExistence type="predicted"/>
<protein>
    <submittedName>
        <fullName evidence="2">Uncharacterized protein</fullName>
    </submittedName>
</protein>
<reference evidence="2" key="2">
    <citation type="submission" date="2021-04" db="EMBL/GenBank/DDBJ databases">
        <authorList>
            <person name="Dong X."/>
        </authorList>
    </citation>
    <scope>NUCLEOTIDE SEQUENCE</scope>
    <source>
        <strain evidence="2">LLY</strain>
    </source>
</reference>
<evidence type="ECO:0000313" key="3">
    <source>
        <dbReference type="Proteomes" id="UP001056766"/>
    </source>
</evidence>
<name>A0A9E5DBX5_9EURY</name>
<accession>A0A9E5DBX5</accession>
<keyword evidence="3" id="KW-1185">Reference proteome</keyword>
<reference evidence="2" key="1">
    <citation type="journal article" date="2021" name="mSystems">
        <title>Bacteria and Archaea Synergistically Convert Glycine Betaine to Biogenic Methane in the Formosa Cold Seep of the South China Sea.</title>
        <authorList>
            <person name="Li L."/>
            <person name="Zhang W."/>
            <person name="Zhang S."/>
            <person name="Song L."/>
            <person name="Sun Q."/>
            <person name="Zhang H."/>
            <person name="Xiang H."/>
            <person name="Dong X."/>
        </authorList>
    </citation>
    <scope>NUCLEOTIDE SEQUENCE</scope>
    <source>
        <strain evidence="2">LLY</strain>
    </source>
</reference>
<sequence>MPFGPDNIIVLLSSLLALLLFTIALLTYIRERRRKLLFVTGAFLFYFLMTFLDATEEFFPKNGDTIEFIASSFNFIVLLLFSIAILTKD</sequence>
<keyword evidence="1" id="KW-0812">Transmembrane</keyword>
<dbReference type="AlphaFoldDB" id="A0A9E5DBX5"/>
<feature type="transmembrane region" description="Helical" evidence="1">
    <location>
        <begin position="66"/>
        <end position="86"/>
    </location>
</feature>
<keyword evidence="1" id="KW-0472">Membrane</keyword>
<dbReference type="EMBL" id="JAGSOI010000056">
    <property type="protein sequence ID" value="MCM1987566.1"/>
    <property type="molecule type" value="Genomic_DNA"/>
</dbReference>
<organism evidence="2 3">
    <name type="scientific">Methanococcoides seepicolus</name>
    <dbReference type="NCBI Taxonomy" id="2828780"/>
    <lineage>
        <taxon>Archaea</taxon>
        <taxon>Methanobacteriati</taxon>
        <taxon>Methanobacteriota</taxon>
        <taxon>Stenosarchaea group</taxon>
        <taxon>Methanomicrobia</taxon>
        <taxon>Methanosarcinales</taxon>
        <taxon>Methanosarcinaceae</taxon>
        <taxon>Methanococcoides</taxon>
    </lineage>
</organism>
<keyword evidence="1" id="KW-1133">Transmembrane helix</keyword>
<comment type="caution">
    <text evidence="2">The sequence shown here is derived from an EMBL/GenBank/DDBJ whole genome shotgun (WGS) entry which is preliminary data.</text>
</comment>
<dbReference type="RefSeq" id="WP_250868915.1">
    <property type="nucleotide sequence ID" value="NZ_JAGSOI010000056.1"/>
</dbReference>
<feature type="transmembrane region" description="Helical" evidence="1">
    <location>
        <begin position="36"/>
        <end position="54"/>
    </location>
</feature>